<accession>A0A7M7JWP0</accession>
<evidence type="ECO:0000313" key="12">
    <source>
        <dbReference type="Proteomes" id="UP000594260"/>
    </source>
</evidence>
<dbReference type="PANTHER" id="PTHR46765:SF1">
    <property type="entry name" value="P-LOOP CONTAINING NUCLEOSIDE TRIPHOSPHATE HYDROLASES SUPERFAMILY PROTEIN"/>
    <property type="match status" value="1"/>
</dbReference>
<dbReference type="CDD" id="cd18140">
    <property type="entry name" value="HLD_clamp_RFC"/>
    <property type="match status" value="1"/>
</dbReference>
<dbReference type="GO" id="GO:0003677">
    <property type="term" value="F:DNA binding"/>
    <property type="evidence" value="ECO:0007669"/>
    <property type="project" value="UniProtKB-KW"/>
</dbReference>
<dbReference type="EnsemblMetazoa" id="XM_022802389">
    <property type="protein sequence ID" value="XP_022658124"/>
    <property type="gene ID" value="LOC111249065"/>
</dbReference>
<feature type="compositionally biased region" description="Basic and acidic residues" evidence="9">
    <location>
        <begin position="176"/>
        <end position="189"/>
    </location>
</feature>
<protein>
    <recommendedName>
        <fullName evidence="10">AAA+ ATPase domain-containing protein</fullName>
    </recommendedName>
</protein>
<dbReference type="InterPro" id="IPR053016">
    <property type="entry name" value="CTF18-RFC_complex"/>
</dbReference>
<evidence type="ECO:0000313" key="11">
    <source>
        <dbReference type="EnsemblMetazoa" id="XP_022658122"/>
    </source>
</evidence>
<dbReference type="InterPro" id="IPR003593">
    <property type="entry name" value="AAA+_ATPase"/>
</dbReference>
<evidence type="ECO:0000256" key="9">
    <source>
        <dbReference type="SAM" id="MobiDB-lite"/>
    </source>
</evidence>
<dbReference type="Gene3D" id="3.40.50.300">
    <property type="entry name" value="P-loop containing nucleotide triphosphate hydrolases"/>
    <property type="match status" value="1"/>
</dbReference>
<dbReference type="Pfam" id="PF00004">
    <property type="entry name" value="AAA"/>
    <property type="match status" value="1"/>
</dbReference>
<dbReference type="OMA" id="RWLKGWE"/>
<feature type="domain" description="AAA+ ATPase" evidence="10">
    <location>
        <begin position="290"/>
        <end position="449"/>
    </location>
</feature>
<organism evidence="11 12">
    <name type="scientific">Varroa destructor</name>
    <name type="common">Honeybee mite</name>
    <dbReference type="NCBI Taxonomy" id="109461"/>
    <lineage>
        <taxon>Eukaryota</taxon>
        <taxon>Metazoa</taxon>
        <taxon>Ecdysozoa</taxon>
        <taxon>Arthropoda</taxon>
        <taxon>Chelicerata</taxon>
        <taxon>Arachnida</taxon>
        <taxon>Acari</taxon>
        <taxon>Parasitiformes</taxon>
        <taxon>Mesostigmata</taxon>
        <taxon>Gamasina</taxon>
        <taxon>Dermanyssoidea</taxon>
        <taxon>Varroidae</taxon>
        <taxon>Varroa</taxon>
    </lineage>
</organism>
<evidence type="ECO:0000256" key="7">
    <source>
        <dbReference type="ARBA" id="ARBA00023306"/>
    </source>
</evidence>
<dbReference type="AlphaFoldDB" id="A0A7M7JWP0"/>
<dbReference type="RefSeq" id="XP_022658124.1">
    <property type="nucleotide sequence ID" value="XM_022802389.1"/>
</dbReference>
<evidence type="ECO:0000259" key="10">
    <source>
        <dbReference type="SMART" id="SM00382"/>
    </source>
</evidence>
<feature type="region of interest" description="Disordered" evidence="9">
    <location>
        <begin position="762"/>
        <end position="782"/>
    </location>
</feature>
<feature type="region of interest" description="Disordered" evidence="9">
    <location>
        <begin position="160"/>
        <end position="198"/>
    </location>
</feature>
<keyword evidence="7" id="KW-0131">Cell cycle</keyword>
<comment type="similarity">
    <text evidence="8">Belongs to the activator 1 small subunits family. CTF18 subfamily.</text>
</comment>
<dbReference type="Gene3D" id="1.10.8.60">
    <property type="match status" value="1"/>
</dbReference>
<keyword evidence="2" id="KW-0235">DNA replication</keyword>
<evidence type="ECO:0000256" key="2">
    <source>
        <dbReference type="ARBA" id="ARBA00022705"/>
    </source>
</evidence>
<dbReference type="KEGG" id="vde:111249065"/>
<dbReference type="RefSeq" id="XP_022658123.1">
    <property type="nucleotide sequence ID" value="XM_022802388.1"/>
</dbReference>
<keyword evidence="4" id="KW-0067">ATP-binding</keyword>
<keyword evidence="6" id="KW-0539">Nucleus</keyword>
<dbReference type="SUPFAM" id="SSF52540">
    <property type="entry name" value="P-loop containing nucleoside triphosphate hydrolases"/>
    <property type="match status" value="1"/>
</dbReference>
<dbReference type="GO" id="GO:0005524">
    <property type="term" value="F:ATP binding"/>
    <property type="evidence" value="ECO:0007669"/>
    <property type="project" value="UniProtKB-KW"/>
</dbReference>
<dbReference type="GO" id="GO:0016887">
    <property type="term" value="F:ATP hydrolysis activity"/>
    <property type="evidence" value="ECO:0007669"/>
    <property type="project" value="InterPro"/>
</dbReference>
<dbReference type="InterPro" id="IPR003959">
    <property type="entry name" value="ATPase_AAA_core"/>
</dbReference>
<dbReference type="GeneID" id="111249065"/>
<proteinExistence type="inferred from homology"/>
<dbReference type="Proteomes" id="UP000594260">
    <property type="component" value="Unplaced"/>
</dbReference>
<keyword evidence="5" id="KW-0238">DNA-binding</keyword>
<dbReference type="GO" id="GO:0006260">
    <property type="term" value="P:DNA replication"/>
    <property type="evidence" value="ECO:0007669"/>
    <property type="project" value="UniProtKB-KW"/>
</dbReference>
<keyword evidence="12" id="KW-1185">Reference proteome</keyword>
<reference evidence="11" key="1">
    <citation type="submission" date="2021-01" db="UniProtKB">
        <authorList>
            <consortium name="EnsemblMetazoa"/>
        </authorList>
    </citation>
    <scope>IDENTIFICATION</scope>
</reference>
<comment type="subcellular location">
    <subcellularLocation>
        <location evidence="1">Nucleus</location>
    </subcellularLocation>
</comment>
<dbReference type="CTD" id="44637"/>
<evidence type="ECO:0000256" key="8">
    <source>
        <dbReference type="ARBA" id="ARBA00043975"/>
    </source>
</evidence>
<evidence type="ECO:0000256" key="1">
    <source>
        <dbReference type="ARBA" id="ARBA00004123"/>
    </source>
</evidence>
<evidence type="ECO:0000256" key="3">
    <source>
        <dbReference type="ARBA" id="ARBA00022741"/>
    </source>
</evidence>
<dbReference type="CDD" id="cd00009">
    <property type="entry name" value="AAA"/>
    <property type="match status" value="1"/>
</dbReference>
<dbReference type="GO" id="GO:0005634">
    <property type="term" value="C:nucleus"/>
    <property type="evidence" value="ECO:0007669"/>
    <property type="project" value="UniProtKB-SubCell"/>
</dbReference>
<evidence type="ECO:0000256" key="5">
    <source>
        <dbReference type="ARBA" id="ARBA00023125"/>
    </source>
</evidence>
<dbReference type="EnsemblMetazoa" id="XM_022802387">
    <property type="protein sequence ID" value="XP_022658122"/>
    <property type="gene ID" value="LOC111249065"/>
</dbReference>
<dbReference type="OrthoDB" id="6485873at2759"/>
<dbReference type="EnsemblMetazoa" id="XM_022802388">
    <property type="protein sequence ID" value="XP_022658123"/>
    <property type="gene ID" value="LOC111249065"/>
</dbReference>
<keyword evidence="3" id="KW-0547">Nucleotide-binding</keyword>
<dbReference type="InterPro" id="IPR047854">
    <property type="entry name" value="RFC_lid"/>
</dbReference>
<dbReference type="FunCoup" id="A0A7M7JWP0">
    <property type="interactions" value="1411"/>
</dbReference>
<dbReference type="InParanoid" id="A0A7M7JWP0"/>
<dbReference type="InterPro" id="IPR027417">
    <property type="entry name" value="P-loop_NTPase"/>
</dbReference>
<name>A0A7M7JWP0_VARDE</name>
<evidence type="ECO:0000256" key="4">
    <source>
        <dbReference type="ARBA" id="ARBA00022840"/>
    </source>
</evidence>
<sequence length="864" mass="97356">MELDSDAEINLKRTLELDQESEVSVAKRTRTFSPLGELKIDLGEDVEVEGSLSVRPRTSGNGGSGREALKTDVLRTDDDELPSTSSGIRDMVNKFPVRGSSGRLQFVRQYSRRVLDNLENPSNENTRPSLLSKPFWDLFQEAEEELIRLSHLDTLTNDITMPEGCQDTGQTRSGAQRKESHNDDARAEGDLSVGISGDNDTEKCPSLLWADKYRPRGFMDLLSDTAINRLLLQWIKLWDECVFNRPIKATREKAETRQDTENRFKNKDFAARNPFVSEISTELDKWRRPMQPVVLLAGPPGLGKTTLAHVLARHSGYNIVELNASDDRSPDAFRSALEGATQMKPVLDRECRPNCLVIDEIDGAPAQSINVLLQMLRSTNGDGSESGGEKKKKKKPKVLLRPVICICNEAWGPALRQLRQTALMLQLPQTQSNRLVFRLQEVLRKERMKYDRAALQALSEKTGNDIRSCLCTLQFLQARKGQTGMISMTDVAGVAVGDKDMEQSLSNVVRSVFSKPTGNPNYSTASPANRQRRSLSVLMLAQSFGDYERLNQALFDTLTAKPCSDSDITEQLVIGLNWLCFADQLNETTHRMQHYALMAYGPFMAQKWQGLFASIKPVKPVINNSFAEFRQRQIRLSSHWASLMSFISPAFLAYHSGISLLVDVMPLIIGIIQPQMRSSNVQLLNDADRLAFRSAVNVMALFGLVYQQRMIDGEYVFQLEPNLEDLVRFPGIASRFTPLSYATKMMFSREIELNKIRQTNEVVSRGTRRKSPEVSAVKKSKPQLDMMKDAEKPRKDFFGRLIQPKLKQESSDEMTAHASHNGQRLKEVVGKEAEGNTEASGIYYKFKEGFSNAVRRTRKIKQVL</sequence>
<dbReference type="RefSeq" id="XP_022658122.1">
    <property type="nucleotide sequence ID" value="XM_022802387.1"/>
</dbReference>
<dbReference type="SMART" id="SM00382">
    <property type="entry name" value="AAA"/>
    <property type="match status" value="1"/>
</dbReference>
<evidence type="ECO:0000256" key="6">
    <source>
        <dbReference type="ARBA" id="ARBA00023242"/>
    </source>
</evidence>
<dbReference type="PANTHER" id="PTHR46765">
    <property type="entry name" value="P-LOOP CONTAINING NUCLEOSIDE TRIPHOSPHATE HYDROLASES SUPERFAMILY PROTEIN"/>
    <property type="match status" value="1"/>
</dbReference>